<organism evidence="3 4">
    <name type="scientific">Acetobacter aceti</name>
    <dbReference type="NCBI Taxonomy" id="435"/>
    <lineage>
        <taxon>Bacteria</taxon>
        <taxon>Pseudomonadati</taxon>
        <taxon>Pseudomonadota</taxon>
        <taxon>Alphaproteobacteria</taxon>
        <taxon>Acetobacterales</taxon>
        <taxon>Acetobacteraceae</taxon>
        <taxon>Acetobacter</taxon>
        <taxon>Acetobacter subgen. Acetobacter</taxon>
    </lineage>
</organism>
<keyword evidence="1" id="KW-0479">Metal-binding</keyword>
<dbReference type="AlphaFoldDB" id="A0A1U9KKZ8"/>
<dbReference type="InterPro" id="IPR036663">
    <property type="entry name" value="Fumarylacetoacetase_C_sf"/>
</dbReference>
<dbReference type="Pfam" id="PF01557">
    <property type="entry name" value="FAA_hydrolase"/>
    <property type="match status" value="1"/>
</dbReference>
<proteinExistence type="predicted"/>
<dbReference type="EMBL" id="CP014692">
    <property type="protein sequence ID" value="AQS86450.1"/>
    <property type="molecule type" value="Genomic_DNA"/>
</dbReference>
<evidence type="ECO:0000313" key="3">
    <source>
        <dbReference type="EMBL" id="AQS86450.1"/>
    </source>
</evidence>
<dbReference type="GO" id="GO:0018773">
    <property type="term" value="F:acetylpyruvate hydrolase activity"/>
    <property type="evidence" value="ECO:0007669"/>
    <property type="project" value="TreeGrafter"/>
</dbReference>
<dbReference type="PANTHER" id="PTHR11820">
    <property type="entry name" value="ACYLPYRUVASE"/>
    <property type="match status" value="1"/>
</dbReference>
<keyword evidence="4" id="KW-1185">Reference proteome</keyword>
<dbReference type="PANTHER" id="PTHR11820:SF90">
    <property type="entry name" value="FLUTATHIONE S-TRANSFERASE"/>
    <property type="match status" value="1"/>
</dbReference>
<dbReference type="STRING" id="435.A0U92_11655"/>
<protein>
    <submittedName>
        <fullName evidence="3">Fumarylacetoacetate hydrolase</fullName>
    </submittedName>
</protein>
<reference evidence="3 4" key="1">
    <citation type="submission" date="2016-03" db="EMBL/GenBank/DDBJ databases">
        <title>Acetic acid bacteria sequencing.</title>
        <authorList>
            <person name="Brandt J."/>
            <person name="Jakob F."/>
            <person name="Vogel R.F."/>
        </authorList>
    </citation>
    <scope>NUCLEOTIDE SEQUENCE [LARGE SCALE GENOMIC DNA]</scope>
    <source>
        <strain evidence="3 4">TMW2.1153</strain>
    </source>
</reference>
<dbReference type="SUPFAM" id="SSF56529">
    <property type="entry name" value="FAH"/>
    <property type="match status" value="1"/>
</dbReference>
<dbReference type="KEGG" id="aace:A0U92_11655"/>
<dbReference type="GO" id="GO:0046872">
    <property type="term" value="F:metal ion binding"/>
    <property type="evidence" value="ECO:0007669"/>
    <property type="project" value="UniProtKB-KW"/>
</dbReference>
<dbReference type="OrthoDB" id="9780293at2"/>
<feature type="domain" description="Fumarylacetoacetase-like C-terminal" evidence="2">
    <location>
        <begin position="27"/>
        <end position="223"/>
    </location>
</feature>
<sequence length="229" mass="25117">MHYFFEPVSIPSVPVLETEARFPVHRIWCVGRNYGEHTREMGGDPAHDLPIFFAKPSDAVTMEEVLPYPLHTEDLHHEIELAVAIGQQGVNIAVQDALDHVFGYALALDMTRRDLQAVAKKAGQPWDLSKGFDQSCPISTIVPVSKAGHLVKGRISLSVNGTVRQHGDISDLIWSVPEVISILSSFVELRPGDLILTGTPSGVGPVKPGDRLEGECEGVGKLHVRYTER</sequence>
<accession>A0A1U9KKZ8</accession>
<dbReference type="eggNOG" id="COG0179">
    <property type="taxonomic scope" value="Bacteria"/>
</dbReference>
<gene>
    <name evidence="3" type="ORF">A0U92_11655</name>
</gene>
<evidence type="ECO:0000313" key="4">
    <source>
        <dbReference type="Proteomes" id="UP000188937"/>
    </source>
</evidence>
<name>A0A1U9KKZ8_ACEAC</name>
<dbReference type="InterPro" id="IPR011234">
    <property type="entry name" value="Fumarylacetoacetase-like_C"/>
</dbReference>
<dbReference type="Proteomes" id="UP000188937">
    <property type="component" value="Chromosome"/>
</dbReference>
<keyword evidence="3" id="KW-0378">Hydrolase</keyword>
<dbReference type="RefSeq" id="WP_077814412.1">
    <property type="nucleotide sequence ID" value="NZ_CP014692.1"/>
</dbReference>
<evidence type="ECO:0000256" key="1">
    <source>
        <dbReference type="ARBA" id="ARBA00022723"/>
    </source>
</evidence>
<evidence type="ECO:0000259" key="2">
    <source>
        <dbReference type="Pfam" id="PF01557"/>
    </source>
</evidence>
<dbReference type="Gene3D" id="3.90.850.10">
    <property type="entry name" value="Fumarylacetoacetase-like, C-terminal domain"/>
    <property type="match status" value="1"/>
</dbReference>